<sequence length="454" mass="52243">MEGLDTDLEYIEVTVADEFPSGSELTSVCAICLHPAHGIHFGVMTCRACAAFFRRTVVLDKKYACKQNDGKCDFGPEIRQICRACRYDKCLEVGMTADNVQWNRDRLCNATRMDTLEKSDGGRTIEDPHPTDYPPQQTTIVHRPIPSLPNPVLSPELALANLKAPKAKRPVPPHLLELINELQEVPKMLERIFMQTAPMEVISPFPLTALQRMAVATERMRGPLPTNPPACHNIEMEFFLRSIIKKKRQAAEWMMHCEEFARLPLEEKLKIYETACMYLARLEKVAQPLTVFGVEAINNRWMLMADRLITPFTMFNVAGLSDYSNEEIMRFFHPHMESMFEDLGRPLAEVAPAPLEYIYILCSTMWNVDGQNVMPETLRVADLYRERISAELHDYYVHSRGMENYAHRLMQLRSVMNANDRHQQERSDLFFLFQLFDVFYIDIPLCGGKDTNKI</sequence>
<evidence type="ECO:0000259" key="12">
    <source>
        <dbReference type="PROSITE" id="PS51030"/>
    </source>
</evidence>
<dbReference type="InterPro" id="IPR000536">
    <property type="entry name" value="Nucl_hrmn_rcpt_lig-bd"/>
</dbReference>
<dbReference type="GO" id="GO:0005634">
    <property type="term" value="C:nucleus"/>
    <property type="evidence" value="ECO:0007669"/>
    <property type="project" value="UniProtKB-SubCell"/>
</dbReference>
<keyword evidence="7 11" id="KW-0238">DNA-binding</keyword>
<dbReference type="SMART" id="SM00430">
    <property type="entry name" value="HOLI"/>
    <property type="match status" value="1"/>
</dbReference>
<evidence type="ECO:0000256" key="4">
    <source>
        <dbReference type="ARBA" id="ARBA00022771"/>
    </source>
</evidence>
<comment type="caution">
    <text evidence="14">The sequence shown here is derived from an EMBL/GenBank/DDBJ whole genome shotgun (WGS) entry which is preliminary data.</text>
</comment>
<dbReference type="Pfam" id="PF00105">
    <property type="entry name" value="zf-C4"/>
    <property type="match status" value="1"/>
</dbReference>
<evidence type="ECO:0000259" key="13">
    <source>
        <dbReference type="PROSITE" id="PS51843"/>
    </source>
</evidence>
<dbReference type="EMBL" id="CATQJA010002657">
    <property type="protein sequence ID" value="CAJ0579651.1"/>
    <property type="molecule type" value="Genomic_DNA"/>
</dbReference>
<dbReference type="GO" id="GO:0000978">
    <property type="term" value="F:RNA polymerase II cis-regulatory region sequence-specific DNA binding"/>
    <property type="evidence" value="ECO:0007669"/>
    <property type="project" value="InterPro"/>
</dbReference>
<keyword evidence="3 11" id="KW-0479">Metal-binding</keyword>
<feature type="non-terminal residue" evidence="14">
    <location>
        <position position="1"/>
    </location>
</feature>
<dbReference type="Pfam" id="PF00104">
    <property type="entry name" value="Hormone_recep"/>
    <property type="match status" value="1"/>
</dbReference>
<dbReference type="SUPFAM" id="SSF48508">
    <property type="entry name" value="Nuclear receptor ligand-binding domain"/>
    <property type="match status" value="1"/>
</dbReference>
<evidence type="ECO:0000256" key="2">
    <source>
        <dbReference type="ARBA" id="ARBA00005993"/>
    </source>
</evidence>
<keyword evidence="4 11" id="KW-0863">Zinc-finger</keyword>
<keyword evidence="6 11" id="KW-0805">Transcription regulation</keyword>
<dbReference type="SUPFAM" id="SSF57716">
    <property type="entry name" value="Glucocorticoid receptor-like (DNA-binding domain)"/>
    <property type="match status" value="1"/>
</dbReference>
<keyword evidence="5 11" id="KW-0862">Zinc</keyword>
<evidence type="ECO:0000256" key="9">
    <source>
        <dbReference type="ARBA" id="ARBA00023170"/>
    </source>
</evidence>
<accession>A0AA36D2U6</accession>
<dbReference type="SMART" id="SM00399">
    <property type="entry name" value="ZnF_C4"/>
    <property type="match status" value="1"/>
</dbReference>
<dbReference type="InterPro" id="IPR049636">
    <property type="entry name" value="HNF4-like_DBD"/>
</dbReference>
<evidence type="ECO:0000256" key="3">
    <source>
        <dbReference type="ARBA" id="ARBA00022723"/>
    </source>
</evidence>
<keyword evidence="10 11" id="KW-0539">Nucleus</keyword>
<protein>
    <submittedName>
        <fullName evidence="14">Uncharacterized protein</fullName>
    </submittedName>
</protein>
<proteinExistence type="inferred from homology"/>
<comment type="similarity">
    <text evidence="2 11">Belongs to the nuclear hormone receptor family.</text>
</comment>
<dbReference type="InterPro" id="IPR035500">
    <property type="entry name" value="NHR-like_dom_sf"/>
</dbReference>
<gene>
    <name evidence="14" type="ORF">MSPICULIGERA_LOCUS17860</name>
</gene>
<dbReference type="Gene3D" id="3.30.50.10">
    <property type="entry name" value="Erythroid Transcription Factor GATA-1, subunit A"/>
    <property type="match status" value="1"/>
</dbReference>
<evidence type="ECO:0000256" key="10">
    <source>
        <dbReference type="ARBA" id="ARBA00023242"/>
    </source>
</evidence>
<dbReference type="InterPro" id="IPR001628">
    <property type="entry name" value="Znf_hrmn_rcpt"/>
</dbReference>
<evidence type="ECO:0000256" key="1">
    <source>
        <dbReference type="ARBA" id="ARBA00004123"/>
    </source>
</evidence>
<keyword evidence="9 11" id="KW-0675">Receptor</keyword>
<comment type="subcellular location">
    <subcellularLocation>
        <location evidence="1 11">Nucleus</location>
    </subcellularLocation>
</comment>
<organism evidence="14 15">
    <name type="scientific">Mesorhabditis spiculigera</name>
    <dbReference type="NCBI Taxonomy" id="96644"/>
    <lineage>
        <taxon>Eukaryota</taxon>
        <taxon>Metazoa</taxon>
        <taxon>Ecdysozoa</taxon>
        <taxon>Nematoda</taxon>
        <taxon>Chromadorea</taxon>
        <taxon>Rhabditida</taxon>
        <taxon>Rhabditina</taxon>
        <taxon>Rhabditomorpha</taxon>
        <taxon>Rhabditoidea</taxon>
        <taxon>Rhabditidae</taxon>
        <taxon>Mesorhabditinae</taxon>
        <taxon>Mesorhabditis</taxon>
    </lineage>
</organism>
<dbReference type="Gene3D" id="1.10.565.10">
    <property type="entry name" value="Retinoid X Receptor"/>
    <property type="match status" value="1"/>
</dbReference>
<reference evidence="14" key="1">
    <citation type="submission" date="2023-06" db="EMBL/GenBank/DDBJ databases">
        <authorList>
            <person name="Delattre M."/>
        </authorList>
    </citation>
    <scope>NUCLEOTIDE SEQUENCE</scope>
    <source>
        <strain evidence="14">AF72</strain>
    </source>
</reference>
<evidence type="ECO:0000256" key="11">
    <source>
        <dbReference type="RuleBase" id="RU004334"/>
    </source>
</evidence>
<dbReference type="GO" id="GO:0003700">
    <property type="term" value="F:DNA-binding transcription factor activity"/>
    <property type="evidence" value="ECO:0007669"/>
    <property type="project" value="InterPro"/>
</dbReference>
<feature type="domain" description="NR LBD" evidence="13">
    <location>
        <begin position="198"/>
        <end position="452"/>
    </location>
</feature>
<keyword evidence="15" id="KW-1185">Reference proteome</keyword>
<evidence type="ECO:0000256" key="7">
    <source>
        <dbReference type="ARBA" id="ARBA00023125"/>
    </source>
</evidence>
<dbReference type="InterPro" id="IPR013088">
    <property type="entry name" value="Znf_NHR/GATA"/>
</dbReference>
<evidence type="ECO:0000313" key="14">
    <source>
        <dbReference type="EMBL" id="CAJ0579651.1"/>
    </source>
</evidence>
<evidence type="ECO:0000313" key="15">
    <source>
        <dbReference type="Proteomes" id="UP001177023"/>
    </source>
</evidence>
<dbReference type="PRINTS" id="PR00047">
    <property type="entry name" value="STROIDFINGER"/>
</dbReference>
<dbReference type="GO" id="GO:0008270">
    <property type="term" value="F:zinc ion binding"/>
    <property type="evidence" value="ECO:0007669"/>
    <property type="project" value="UniProtKB-KW"/>
</dbReference>
<keyword evidence="8 11" id="KW-0804">Transcription</keyword>
<dbReference type="PROSITE" id="PS51030">
    <property type="entry name" value="NUCLEAR_REC_DBD_2"/>
    <property type="match status" value="1"/>
</dbReference>
<evidence type="ECO:0000256" key="5">
    <source>
        <dbReference type="ARBA" id="ARBA00022833"/>
    </source>
</evidence>
<dbReference type="PROSITE" id="PS00031">
    <property type="entry name" value="NUCLEAR_REC_DBD_1"/>
    <property type="match status" value="1"/>
</dbReference>
<dbReference type="PANTHER" id="PTHR45680">
    <property type="entry name" value="NUCLEAR HORMONE RECEPTOR FAMILY"/>
    <property type="match status" value="1"/>
</dbReference>
<dbReference type="PANTHER" id="PTHR45680:SF29">
    <property type="entry name" value="NUCLEAR HORMONE RECEPTOR FAMILY"/>
    <property type="match status" value="1"/>
</dbReference>
<dbReference type="PROSITE" id="PS51843">
    <property type="entry name" value="NR_LBD"/>
    <property type="match status" value="1"/>
</dbReference>
<dbReference type="CDD" id="cd06960">
    <property type="entry name" value="NR_DBD_HNF4A"/>
    <property type="match status" value="1"/>
</dbReference>
<dbReference type="AlphaFoldDB" id="A0AA36D2U6"/>
<evidence type="ECO:0000256" key="8">
    <source>
        <dbReference type="ARBA" id="ARBA00023163"/>
    </source>
</evidence>
<dbReference type="InterPro" id="IPR051152">
    <property type="entry name" value="C.elegans_Orphan_NR"/>
</dbReference>
<dbReference type="Proteomes" id="UP001177023">
    <property type="component" value="Unassembled WGS sequence"/>
</dbReference>
<name>A0AA36D2U6_9BILA</name>
<feature type="domain" description="Nuclear receptor" evidence="12">
    <location>
        <begin position="26"/>
        <end position="102"/>
    </location>
</feature>
<evidence type="ECO:0000256" key="6">
    <source>
        <dbReference type="ARBA" id="ARBA00023015"/>
    </source>
</evidence>